<dbReference type="InterPro" id="IPR011907">
    <property type="entry name" value="RNase_III"/>
</dbReference>
<dbReference type="GO" id="GO:0010468">
    <property type="term" value="P:regulation of gene expression"/>
    <property type="evidence" value="ECO:0007669"/>
    <property type="project" value="TreeGrafter"/>
</dbReference>
<dbReference type="PANTHER" id="PTHR11207:SF0">
    <property type="entry name" value="RIBONUCLEASE 3"/>
    <property type="match status" value="1"/>
</dbReference>
<dbReference type="Pfam" id="PF00035">
    <property type="entry name" value="dsrm"/>
    <property type="match status" value="1"/>
</dbReference>
<evidence type="ECO:0000256" key="15">
    <source>
        <dbReference type="HAMAP-Rule" id="MF_00104"/>
    </source>
</evidence>
<evidence type="ECO:0000256" key="11">
    <source>
        <dbReference type="ARBA" id="ARBA00022759"/>
    </source>
</evidence>
<keyword evidence="10 15" id="KW-0479">Metal-binding</keyword>
<feature type="active site" evidence="15">
    <location>
        <position position="50"/>
    </location>
</feature>
<dbReference type="SUPFAM" id="SSF54768">
    <property type="entry name" value="dsRNA-binding domain-like"/>
    <property type="match status" value="1"/>
</dbReference>
<dbReference type="GO" id="GO:0005737">
    <property type="term" value="C:cytoplasm"/>
    <property type="evidence" value="ECO:0007669"/>
    <property type="project" value="UniProtKB-SubCell"/>
</dbReference>
<reference evidence="19 20" key="1">
    <citation type="submission" date="2019-05" db="EMBL/GenBank/DDBJ databases">
        <title>Kocuria coralli sp. nov., a novel actinobacterium isolated from coral reef seawater.</title>
        <authorList>
            <person name="Li J."/>
        </authorList>
    </citation>
    <scope>NUCLEOTIDE SEQUENCE [LARGE SCALE GENOMIC DNA]</scope>
    <source>
        <strain evidence="19 20">SCSIO 13007</strain>
    </source>
</reference>
<comment type="subcellular location">
    <subcellularLocation>
        <location evidence="2 15">Cytoplasm</location>
    </subcellularLocation>
</comment>
<gene>
    <name evidence="15" type="primary">rnc</name>
    <name evidence="19" type="ORF">FCK90_01490</name>
</gene>
<evidence type="ECO:0000256" key="10">
    <source>
        <dbReference type="ARBA" id="ARBA00022723"/>
    </source>
</evidence>
<dbReference type="AlphaFoldDB" id="A0A5J5L1S5"/>
<evidence type="ECO:0000256" key="1">
    <source>
        <dbReference type="ARBA" id="ARBA00000109"/>
    </source>
</evidence>
<sequence length="276" mass="29760">MSSVNEFQELEKRLGVDIDAETLLIALTHRSYAYEHPGTVHNERLEFLGDSVLGLSVTDEIYRRYPDRSEGDLAKIRASVVSTRTLAQLARVIDLGSFVRLGKGEVRTNGQDKASILADTMESLIGAVYLTHGIERARGFVLGMIVPLLEDDFVIHEGRDWKTEIQELAAMRSLGPVSYSVVGTGPDHNRSFVATCVVGGDDAGTGDGSSKKEAERRAAASAYLNLTGTTLTDGHGRPVEDAAVPKQGTSRRARRGQDRPDDGGHGAASGARTKRA</sequence>
<organism evidence="19 20">
    <name type="scientific">Kocuria coralli</name>
    <dbReference type="NCBI Taxonomy" id="1461025"/>
    <lineage>
        <taxon>Bacteria</taxon>
        <taxon>Bacillati</taxon>
        <taxon>Actinomycetota</taxon>
        <taxon>Actinomycetes</taxon>
        <taxon>Micrococcales</taxon>
        <taxon>Micrococcaceae</taxon>
        <taxon>Kocuria</taxon>
    </lineage>
</organism>
<keyword evidence="13 15" id="KW-0460">Magnesium</keyword>
<dbReference type="EC" id="3.1.26.3" evidence="15"/>
<dbReference type="HAMAP" id="MF_00104">
    <property type="entry name" value="RNase_III"/>
    <property type="match status" value="1"/>
</dbReference>
<keyword evidence="6 15" id="KW-0698">rRNA processing</keyword>
<dbReference type="FunFam" id="3.30.160.20:FF:000003">
    <property type="entry name" value="Ribonuclease 3"/>
    <property type="match status" value="1"/>
</dbReference>
<comment type="catalytic activity">
    <reaction evidence="1 15">
        <text>Endonucleolytic cleavage to 5'-phosphomonoester.</text>
        <dbReference type="EC" id="3.1.26.3"/>
    </reaction>
</comment>
<evidence type="ECO:0000256" key="4">
    <source>
        <dbReference type="ARBA" id="ARBA00011738"/>
    </source>
</evidence>
<keyword evidence="12 15" id="KW-0378">Hydrolase</keyword>
<dbReference type="InterPro" id="IPR014720">
    <property type="entry name" value="dsRBD_dom"/>
</dbReference>
<feature type="active site" evidence="15">
    <location>
        <position position="122"/>
    </location>
</feature>
<dbReference type="CDD" id="cd00593">
    <property type="entry name" value="RIBOc"/>
    <property type="match status" value="1"/>
</dbReference>
<evidence type="ECO:0000259" key="18">
    <source>
        <dbReference type="PROSITE" id="PS50142"/>
    </source>
</evidence>
<protein>
    <recommendedName>
        <fullName evidence="15">Ribonuclease 3</fullName>
        <ecNumber evidence="15">3.1.26.3</ecNumber>
    </recommendedName>
    <alternativeName>
        <fullName evidence="15">Ribonuclease III</fullName>
        <shortName evidence="15">RNase III</shortName>
    </alternativeName>
</protein>
<evidence type="ECO:0000259" key="17">
    <source>
        <dbReference type="PROSITE" id="PS50137"/>
    </source>
</evidence>
<evidence type="ECO:0000256" key="7">
    <source>
        <dbReference type="ARBA" id="ARBA00022664"/>
    </source>
</evidence>
<dbReference type="OrthoDB" id="9805026at2"/>
<dbReference type="FunFam" id="1.10.1520.10:FF:000001">
    <property type="entry name" value="Ribonuclease 3"/>
    <property type="match status" value="1"/>
</dbReference>
<dbReference type="GO" id="GO:0046872">
    <property type="term" value="F:metal ion binding"/>
    <property type="evidence" value="ECO:0007669"/>
    <property type="project" value="UniProtKB-KW"/>
</dbReference>
<dbReference type="GO" id="GO:0003725">
    <property type="term" value="F:double-stranded RNA binding"/>
    <property type="evidence" value="ECO:0007669"/>
    <property type="project" value="TreeGrafter"/>
</dbReference>
<accession>A0A5J5L1S5</accession>
<feature type="binding site" evidence="15">
    <location>
        <position position="46"/>
    </location>
    <ligand>
        <name>Mg(2+)</name>
        <dbReference type="ChEBI" id="CHEBI:18420"/>
    </ligand>
</feature>
<dbReference type="InterPro" id="IPR036389">
    <property type="entry name" value="RNase_III_sf"/>
</dbReference>
<keyword evidence="7 15" id="KW-0507">mRNA processing</keyword>
<dbReference type="PROSITE" id="PS50137">
    <property type="entry name" value="DS_RBD"/>
    <property type="match status" value="1"/>
</dbReference>
<dbReference type="GO" id="GO:0004525">
    <property type="term" value="F:ribonuclease III activity"/>
    <property type="evidence" value="ECO:0007669"/>
    <property type="project" value="UniProtKB-UniRule"/>
</dbReference>
<evidence type="ECO:0000256" key="14">
    <source>
        <dbReference type="ARBA" id="ARBA00022884"/>
    </source>
</evidence>
<dbReference type="Proteomes" id="UP000325957">
    <property type="component" value="Unassembled WGS sequence"/>
</dbReference>
<dbReference type="Gene3D" id="3.30.160.20">
    <property type="match status" value="1"/>
</dbReference>
<feature type="binding site" evidence="15">
    <location>
        <position position="119"/>
    </location>
    <ligand>
        <name>Mg(2+)</name>
        <dbReference type="ChEBI" id="CHEBI:18420"/>
    </ligand>
</feature>
<proteinExistence type="inferred from homology"/>
<keyword evidence="5 15" id="KW-0963">Cytoplasm</keyword>
<dbReference type="EMBL" id="SZWF01000001">
    <property type="protein sequence ID" value="KAA9395773.1"/>
    <property type="molecule type" value="Genomic_DNA"/>
</dbReference>
<dbReference type="NCBIfam" id="TIGR02191">
    <property type="entry name" value="RNaseIII"/>
    <property type="match status" value="1"/>
</dbReference>
<keyword evidence="9 15" id="KW-0540">Nuclease</keyword>
<dbReference type="GO" id="GO:0008033">
    <property type="term" value="P:tRNA processing"/>
    <property type="evidence" value="ECO:0007669"/>
    <property type="project" value="UniProtKB-KW"/>
</dbReference>
<name>A0A5J5L1S5_9MICC</name>
<comment type="function">
    <text evidence="15">Digests double-stranded RNA. Involved in the processing of primary rRNA transcript to yield the immediate precursors to the large and small rRNAs (23S and 16S). Processes some mRNAs, and tRNAs when they are encoded in the rRNA operon. Processes pre-crRNA and tracrRNA of type II CRISPR loci if present in the organism.</text>
</comment>
<dbReference type="PANTHER" id="PTHR11207">
    <property type="entry name" value="RIBONUCLEASE III"/>
    <property type="match status" value="1"/>
</dbReference>
<evidence type="ECO:0000256" key="16">
    <source>
        <dbReference type="SAM" id="MobiDB-lite"/>
    </source>
</evidence>
<dbReference type="PROSITE" id="PS00517">
    <property type="entry name" value="RNASE_3_1"/>
    <property type="match status" value="1"/>
</dbReference>
<evidence type="ECO:0000313" key="20">
    <source>
        <dbReference type="Proteomes" id="UP000325957"/>
    </source>
</evidence>
<dbReference type="SMART" id="SM00358">
    <property type="entry name" value="DSRM"/>
    <property type="match status" value="1"/>
</dbReference>
<evidence type="ECO:0000256" key="8">
    <source>
        <dbReference type="ARBA" id="ARBA00022694"/>
    </source>
</evidence>
<evidence type="ECO:0000256" key="3">
    <source>
        <dbReference type="ARBA" id="ARBA00010183"/>
    </source>
</evidence>
<dbReference type="Pfam" id="PF14622">
    <property type="entry name" value="Ribonucleas_3_3"/>
    <property type="match status" value="1"/>
</dbReference>
<dbReference type="InterPro" id="IPR000999">
    <property type="entry name" value="RNase_III_dom"/>
</dbReference>
<evidence type="ECO:0000256" key="12">
    <source>
        <dbReference type="ARBA" id="ARBA00022801"/>
    </source>
</evidence>
<comment type="subunit">
    <text evidence="4 15">Homodimer.</text>
</comment>
<feature type="region of interest" description="Disordered" evidence="16">
    <location>
        <begin position="229"/>
        <end position="276"/>
    </location>
</feature>
<evidence type="ECO:0000256" key="9">
    <source>
        <dbReference type="ARBA" id="ARBA00022722"/>
    </source>
</evidence>
<evidence type="ECO:0000256" key="2">
    <source>
        <dbReference type="ARBA" id="ARBA00004496"/>
    </source>
</evidence>
<evidence type="ECO:0000256" key="13">
    <source>
        <dbReference type="ARBA" id="ARBA00022842"/>
    </source>
</evidence>
<dbReference type="GO" id="GO:0006364">
    <property type="term" value="P:rRNA processing"/>
    <property type="evidence" value="ECO:0007669"/>
    <property type="project" value="UniProtKB-UniRule"/>
</dbReference>
<dbReference type="SUPFAM" id="SSF69065">
    <property type="entry name" value="RNase III domain-like"/>
    <property type="match status" value="1"/>
</dbReference>
<keyword evidence="11 15" id="KW-0255">Endonuclease</keyword>
<keyword evidence="15" id="KW-0699">rRNA-binding</keyword>
<comment type="cofactor">
    <cofactor evidence="15">
        <name>Mg(2+)</name>
        <dbReference type="ChEBI" id="CHEBI:18420"/>
    </cofactor>
</comment>
<dbReference type="SMART" id="SM00535">
    <property type="entry name" value="RIBOc"/>
    <property type="match status" value="1"/>
</dbReference>
<feature type="domain" description="DRBM" evidence="17">
    <location>
        <begin position="160"/>
        <end position="228"/>
    </location>
</feature>
<dbReference type="GO" id="GO:0006397">
    <property type="term" value="P:mRNA processing"/>
    <property type="evidence" value="ECO:0007669"/>
    <property type="project" value="UniProtKB-UniRule"/>
</dbReference>
<evidence type="ECO:0000313" key="19">
    <source>
        <dbReference type="EMBL" id="KAA9395773.1"/>
    </source>
</evidence>
<keyword evidence="20" id="KW-1185">Reference proteome</keyword>
<evidence type="ECO:0000256" key="5">
    <source>
        <dbReference type="ARBA" id="ARBA00022490"/>
    </source>
</evidence>
<keyword evidence="14 15" id="KW-0694">RNA-binding</keyword>
<comment type="caution">
    <text evidence="19">The sequence shown here is derived from an EMBL/GenBank/DDBJ whole genome shotgun (WGS) entry which is preliminary data.</text>
</comment>
<comment type="similarity">
    <text evidence="3">Belongs to the ribonuclease III family.</text>
</comment>
<feature type="compositionally biased region" description="Basic and acidic residues" evidence="16">
    <location>
        <begin position="255"/>
        <end position="264"/>
    </location>
</feature>
<evidence type="ECO:0000256" key="6">
    <source>
        <dbReference type="ARBA" id="ARBA00022552"/>
    </source>
</evidence>
<dbReference type="GO" id="GO:0042802">
    <property type="term" value="F:identical protein binding"/>
    <property type="evidence" value="ECO:0007669"/>
    <property type="project" value="UniProtKB-ARBA"/>
</dbReference>
<feature type="binding site" evidence="15">
    <location>
        <position position="122"/>
    </location>
    <ligand>
        <name>Mg(2+)</name>
        <dbReference type="ChEBI" id="CHEBI:18420"/>
    </ligand>
</feature>
<dbReference type="GO" id="GO:0019843">
    <property type="term" value="F:rRNA binding"/>
    <property type="evidence" value="ECO:0007669"/>
    <property type="project" value="UniProtKB-KW"/>
</dbReference>
<keyword evidence="8 15" id="KW-0819">tRNA processing</keyword>
<feature type="domain" description="RNase III" evidence="18">
    <location>
        <begin position="7"/>
        <end position="133"/>
    </location>
</feature>
<dbReference type="PROSITE" id="PS50142">
    <property type="entry name" value="RNASE_3_2"/>
    <property type="match status" value="1"/>
</dbReference>
<dbReference type="Gene3D" id="1.10.1520.10">
    <property type="entry name" value="Ribonuclease III domain"/>
    <property type="match status" value="1"/>
</dbReference>